<comment type="caution">
    <text evidence="2">The sequence shown here is derived from an EMBL/GenBank/DDBJ whole genome shotgun (WGS) entry which is preliminary data.</text>
</comment>
<dbReference type="AlphaFoldDB" id="A0A812GHU2"/>
<evidence type="ECO:0000256" key="1">
    <source>
        <dbReference type="SAM" id="MobiDB-lite"/>
    </source>
</evidence>
<name>A0A812GHU2_9DINO</name>
<dbReference type="EMBL" id="CAJNDS010000025">
    <property type="protein sequence ID" value="CAE6922063.1"/>
    <property type="molecule type" value="Genomic_DNA"/>
</dbReference>
<accession>A0A812GHU2</accession>
<reference evidence="2" key="1">
    <citation type="submission" date="2021-02" db="EMBL/GenBank/DDBJ databases">
        <authorList>
            <person name="Dougan E. K."/>
            <person name="Rhodes N."/>
            <person name="Thang M."/>
            <person name="Chan C."/>
        </authorList>
    </citation>
    <scope>NUCLEOTIDE SEQUENCE</scope>
</reference>
<feature type="region of interest" description="Disordered" evidence="1">
    <location>
        <begin position="46"/>
        <end position="89"/>
    </location>
</feature>
<dbReference type="Proteomes" id="UP000604046">
    <property type="component" value="Unassembled WGS sequence"/>
</dbReference>
<protein>
    <submittedName>
        <fullName evidence="2">Uncharacterized protein</fullName>
    </submittedName>
</protein>
<organism evidence="2 3">
    <name type="scientific">Symbiodinium natans</name>
    <dbReference type="NCBI Taxonomy" id="878477"/>
    <lineage>
        <taxon>Eukaryota</taxon>
        <taxon>Sar</taxon>
        <taxon>Alveolata</taxon>
        <taxon>Dinophyceae</taxon>
        <taxon>Suessiales</taxon>
        <taxon>Symbiodiniaceae</taxon>
        <taxon>Symbiodinium</taxon>
    </lineage>
</organism>
<gene>
    <name evidence="2" type="ORF">SNAT2548_LOCUS494</name>
</gene>
<evidence type="ECO:0000313" key="3">
    <source>
        <dbReference type="Proteomes" id="UP000604046"/>
    </source>
</evidence>
<keyword evidence="3" id="KW-1185">Reference proteome</keyword>
<sequence length="179" mass="18631">MAPGHSPSWGSRTRQPGLCLSRTFGSSWTSRTPLICGRMSRTANVGPSRIGADSAATEPLAIEGTPSAGATGDISMASGTTSRVRTGRDSRPAAGPILCGCVGALPCTEQTLRQRRAQPPSCNSLLAQTAASSVWTAPCDPITIGAALLWLAQGCPYNMVGFGDSGQDLVLWIFFCDEE</sequence>
<evidence type="ECO:0000313" key="2">
    <source>
        <dbReference type="EMBL" id="CAE6922063.1"/>
    </source>
</evidence>
<proteinExistence type="predicted"/>